<organism evidence="7 8">
    <name type="scientific">Paenibacillus turicensis</name>
    <dbReference type="NCBI Taxonomy" id="160487"/>
    <lineage>
        <taxon>Bacteria</taxon>
        <taxon>Bacillati</taxon>
        <taxon>Bacillota</taxon>
        <taxon>Bacilli</taxon>
        <taxon>Bacillales</taxon>
        <taxon>Paenibacillaceae</taxon>
        <taxon>Paenibacillus</taxon>
    </lineage>
</organism>
<keyword evidence="3 6" id="KW-0812">Transmembrane</keyword>
<keyword evidence="5 6" id="KW-0472">Membrane</keyword>
<proteinExistence type="inferred from homology"/>
<dbReference type="RefSeq" id="WP_210089558.1">
    <property type="nucleotide sequence ID" value="NZ_JAGGKG010000011.1"/>
</dbReference>
<dbReference type="PANTHER" id="PTHR13353:SF5">
    <property type="entry name" value="TRANSMEMBRANE PROTEIN 19"/>
    <property type="match status" value="1"/>
</dbReference>
<feature type="transmembrane region" description="Helical" evidence="6">
    <location>
        <begin position="193"/>
        <end position="214"/>
    </location>
</feature>
<evidence type="ECO:0000313" key="7">
    <source>
        <dbReference type="EMBL" id="MBP1905953.1"/>
    </source>
</evidence>
<feature type="transmembrane region" description="Helical" evidence="6">
    <location>
        <begin position="161"/>
        <end position="181"/>
    </location>
</feature>
<evidence type="ECO:0000256" key="6">
    <source>
        <dbReference type="SAM" id="Phobius"/>
    </source>
</evidence>
<comment type="subcellular location">
    <subcellularLocation>
        <location evidence="1">Membrane</location>
        <topology evidence="1">Multi-pass membrane protein</topology>
    </subcellularLocation>
</comment>
<reference evidence="7 8" key="1">
    <citation type="submission" date="2021-03" db="EMBL/GenBank/DDBJ databases">
        <title>Genomic Encyclopedia of Type Strains, Phase IV (KMG-IV): sequencing the most valuable type-strain genomes for metagenomic binning, comparative biology and taxonomic classification.</title>
        <authorList>
            <person name="Goeker M."/>
        </authorList>
    </citation>
    <scope>NUCLEOTIDE SEQUENCE [LARGE SCALE GENOMIC DNA]</scope>
    <source>
        <strain evidence="7 8">DSM 14349</strain>
    </source>
</reference>
<dbReference type="PANTHER" id="PTHR13353">
    <property type="entry name" value="TRANSMEMBRANE PROTEIN 19"/>
    <property type="match status" value="1"/>
</dbReference>
<evidence type="ECO:0000256" key="4">
    <source>
        <dbReference type="ARBA" id="ARBA00022989"/>
    </source>
</evidence>
<comment type="similarity">
    <text evidence="2">Belongs to the TMEM19 family.</text>
</comment>
<dbReference type="InterPro" id="IPR002794">
    <property type="entry name" value="DUF92_TMEM19"/>
</dbReference>
<accession>A0ABS4FUD0</accession>
<dbReference type="EMBL" id="JAGGKG010000011">
    <property type="protein sequence ID" value="MBP1905953.1"/>
    <property type="molecule type" value="Genomic_DNA"/>
</dbReference>
<feature type="transmembrane region" description="Helical" evidence="6">
    <location>
        <begin position="254"/>
        <end position="274"/>
    </location>
</feature>
<evidence type="ECO:0000256" key="1">
    <source>
        <dbReference type="ARBA" id="ARBA00004141"/>
    </source>
</evidence>
<dbReference type="Proteomes" id="UP001519272">
    <property type="component" value="Unassembled WGS sequence"/>
</dbReference>
<name>A0ABS4FUD0_9BACL</name>
<protein>
    <submittedName>
        <fullName evidence="7">Uncharacterized protein (TIGR00297 family)</fullName>
    </submittedName>
</protein>
<keyword evidence="4 6" id="KW-1133">Transmembrane helix</keyword>
<sequence>MILKFVVGALGAIFISVLAFWKGSLSFSGMLAAIVMGTIYYGAGNSFWFGLLLLFFITSSLFSKFRGERKEELEKSYAKSSQRDAIQVFANGGLGMVACLAYAIYPLDFFILFFVGSMAAVTADTWATEWGGLSRSQPISIVTFRKVPAGTSGGVSRLGTLATFVAATMIGIAGYLLLLWTNMNLSSLSELSVLQWLLIVVISGVIGAFVDSWLGGTVQFMQQCTVCHKEVEVEVHCDTATVHLRGWRWLNNDVVNLISAAIAGVVAWVLYYIVS</sequence>
<gene>
    <name evidence="7" type="ORF">J2Z32_002601</name>
</gene>
<evidence type="ECO:0000313" key="8">
    <source>
        <dbReference type="Proteomes" id="UP001519272"/>
    </source>
</evidence>
<comment type="caution">
    <text evidence="7">The sequence shown here is derived from an EMBL/GenBank/DDBJ whole genome shotgun (WGS) entry which is preliminary data.</text>
</comment>
<evidence type="ECO:0000256" key="5">
    <source>
        <dbReference type="ARBA" id="ARBA00023136"/>
    </source>
</evidence>
<feature type="transmembrane region" description="Helical" evidence="6">
    <location>
        <begin position="85"/>
        <end position="104"/>
    </location>
</feature>
<keyword evidence="8" id="KW-1185">Reference proteome</keyword>
<evidence type="ECO:0000256" key="3">
    <source>
        <dbReference type="ARBA" id="ARBA00022692"/>
    </source>
</evidence>
<dbReference type="Pfam" id="PF01940">
    <property type="entry name" value="DUF92"/>
    <property type="match status" value="1"/>
</dbReference>
<evidence type="ECO:0000256" key="2">
    <source>
        <dbReference type="ARBA" id="ARBA00009012"/>
    </source>
</evidence>